<dbReference type="Proteomes" id="UP000828941">
    <property type="component" value="Chromosome 1"/>
</dbReference>
<reference evidence="1 2" key="1">
    <citation type="journal article" date="2022" name="DNA Res.">
        <title>Chromosomal-level genome assembly of the orchid tree Bauhinia variegata (Leguminosae; Cercidoideae) supports the allotetraploid origin hypothesis of Bauhinia.</title>
        <authorList>
            <person name="Zhong Y."/>
            <person name="Chen Y."/>
            <person name="Zheng D."/>
            <person name="Pang J."/>
            <person name="Liu Y."/>
            <person name="Luo S."/>
            <person name="Meng S."/>
            <person name="Qian L."/>
            <person name="Wei D."/>
            <person name="Dai S."/>
            <person name="Zhou R."/>
        </authorList>
    </citation>
    <scope>NUCLEOTIDE SEQUENCE [LARGE SCALE GENOMIC DNA]</scope>
    <source>
        <strain evidence="1">BV-YZ2020</strain>
    </source>
</reference>
<evidence type="ECO:0000313" key="1">
    <source>
        <dbReference type="EMBL" id="KAI4356126.1"/>
    </source>
</evidence>
<accession>A0ACB9Q5N3</accession>
<organism evidence="1 2">
    <name type="scientific">Bauhinia variegata</name>
    <name type="common">Purple orchid tree</name>
    <name type="synonym">Phanera variegata</name>
    <dbReference type="NCBI Taxonomy" id="167791"/>
    <lineage>
        <taxon>Eukaryota</taxon>
        <taxon>Viridiplantae</taxon>
        <taxon>Streptophyta</taxon>
        <taxon>Embryophyta</taxon>
        <taxon>Tracheophyta</taxon>
        <taxon>Spermatophyta</taxon>
        <taxon>Magnoliopsida</taxon>
        <taxon>eudicotyledons</taxon>
        <taxon>Gunneridae</taxon>
        <taxon>Pentapetalae</taxon>
        <taxon>rosids</taxon>
        <taxon>fabids</taxon>
        <taxon>Fabales</taxon>
        <taxon>Fabaceae</taxon>
        <taxon>Cercidoideae</taxon>
        <taxon>Cercideae</taxon>
        <taxon>Bauhiniinae</taxon>
        <taxon>Bauhinia</taxon>
    </lineage>
</organism>
<gene>
    <name evidence="1" type="ORF">L6164_000172</name>
</gene>
<evidence type="ECO:0000313" key="2">
    <source>
        <dbReference type="Proteomes" id="UP000828941"/>
    </source>
</evidence>
<proteinExistence type="predicted"/>
<sequence length="193" mass="21962">MLSGKTENPQKCTLQIQQDDKFFCRLLSKESSMAHSSFRVAAVTVPFVWESEPGTPKFTFSEQTLPPLTPPPSYFFETHIRKPEKKRSRSKLLSTLFPKLNLKKTLLSSSPSSLSTTSSTWSLSDSSNKAIPMARMERRRRFSSLDSSFDFRGYEEEEQDDNDVTSSNSTLCFGIRRRSNSDTGFRGCCKIWA</sequence>
<protein>
    <submittedName>
        <fullName evidence="1">Uncharacterized protein</fullName>
    </submittedName>
</protein>
<comment type="caution">
    <text evidence="1">The sequence shown here is derived from an EMBL/GenBank/DDBJ whole genome shotgun (WGS) entry which is preliminary data.</text>
</comment>
<dbReference type="EMBL" id="CM039426">
    <property type="protein sequence ID" value="KAI4356126.1"/>
    <property type="molecule type" value="Genomic_DNA"/>
</dbReference>
<name>A0ACB9Q5N3_BAUVA</name>
<keyword evidence="2" id="KW-1185">Reference proteome</keyword>